<dbReference type="Proteomes" id="UP000823910">
    <property type="component" value="Unassembled WGS sequence"/>
</dbReference>
<reference evidence="1" key="1">
    <citation type="journal article" date="2021" name="PeerJ">
        <title>Extensive microbial diversity within the chicken gut microbiome revealed by metagenomics and culture.</title>
        <authorList>
            <person name="Gilroy R."/>
            <person name="Ravi A."/>
            <person name="Getino M."/>
            <person name="Pursley I."/>
            <person name="Horton D.L."/>
            <person name="Alikhan N.F."/>
            <person name="Baker D."/>
            <person name="Gharbi K."/>
            <person name="Hall N."/>
            <person name="Watson M."/>
            <person name="Adriaenssens E.M."/>
            <person name="Foster-Nyarko E."/>
            <person name="Jarju S."/>
            <person name="Secka A."/>
            <person name="Antonio M."/>
            <person name="Oren A."/>
            <person name="Chaudhuri R.R."/>
            <person name="La Ragione R."/>
            <person name="Hildebrand F."/>
            <person name="Pallen M.J."/>
        </authorList>
    </citation>
    <scope>NUCLEOTIDE SEQUENCE</scope>
    <source>
        <strain evidence="1">CHK180-15479</strain>
    </source>
</reference>
<organism evidence="1 2">
    <name type="scientific">Candidatus Enterocloster excrementipullorum</name>
    <dbReference type="NCBI Taxonomy" id="2838559"/>
    <lineage>
        <taxon>Bacteria</taxon>
        <taxon>Bacillati</taxon>
        <taxon>Bacillota</taxon>
        <taxon>Clostridia</taxon>
        <taxon>Lachnospirales</taxon>
        <taxon>Lachnospiraceae</taxon>
        <taxon>Enterocloster</taxon>
    </lineage>
</organism>
<accession>A0A9D2N334</accession>
<evidence type="ECO:0000313" key="2">
    <source>
        <dbReference type="Proteomes" id="UP000823910"/>
    </source>
</evidence>
<comment type="caution">
    <text evidence="1">The sequence shown here is derived from an EMBL/GenBank/DDBJ whole genome shotgun (WGS) entry which is preliminary data.</text>
</comment>
<gene>
    <name evidence="1" type="ORF">H9704_14005</name>
</gene>
<sequence>MATDAKKMIRLVQERTAYGVSKDAPGVCTMQDEDGNPRIKLGFDAHRDYITVMGYEAAPEVSVDICAALAALCGLAVNNPVMTARSLTEEDLAAELSDDGQIDPENRPALSIAIAMFREAVRMYAKTYTEKKAQGEEWHGNA</sequence>
<name>A0A9D2N334_9FIRM</name>
<evidence type="ECO:0000313" key="1">
    <source>
        <dbReference type="EMBL" id="HJC07234.1"/>
    </source>
</evidence>
<reference evidence="1" key="2">
    <citation type="submission" date="2021-04" db="EMBL/GenBank/DDBJ databases">
        <authorList>
            <person name="Gilroy R."/>
        </authorList>
    </citation>
    <scope>NUCLEOTIDE SEQUENCE</scope>
    <source>
        <strain evidence="1">CHK180-15479</strain>
    </source>
</reference>
<protein>
    <submittedName>
        <fullName evidence="1">Uncharacterized protein</fullName>
    </submittedName>
</protein>
<dbReference type="EMBL" id="DWWT01000076">
    <property type="protein sequence ID" value="HJC07234.1"/>
    <property type="molecule type" value="Genomic_DNA"/>
</dbReference>
<dbReference type="AlphaFoldDB" id="A0A9D2N334"/>
<proteinExistence type="predicted"/>